<protein>
    <submittedName>
        <fullName evidence="3">Uncharacterized protein</fullName>
    </submittedName>
</protein>
<dbReference type="KEGG" id="sgrg:L0C25_15415"/>
<feature type="signal peptide" evidence="2">
    <location>
        <begin position="1"/>
        <end position="19"/>
    </location>
</feature>
<proteinExistence type="predicted"/>
<evidence type="ECO:0000313" key="4">
    <source>
        <dbReference type="Proteomes" id="UP001164390"/>
    </source>
</evidence>
<accession>A0AA46YKF6</accession>
<dbReference type="EMBL" id="CP094970">
    <property type="protein sequence ID" value="UYM03928.1"/>
    <property type="molecule type" value="Genomic_DNA"/>
</dbReference>
<keyword evidence="4" id="KW-1185">Reference proteome</keyword>
<dbReference type="AlphaFoldDB" id="A0AA46YKF6"/>
<reference evidence="3" key="1">
    <citation type="submission" date="2022-01" db="EMBL/GenBank/DDBJ databases">
        <title>Nocardioidaceae gen. sp. A5X3R13.</title>
        <authorList>
            <person name="Lopez Marin M.A."/>
            <person name="Uhlik O."/>
        </authorList>
    </citation>
    <scope>NUCLEOTIDE SEQUENCE</scope>
    <source>
        <strain evidence="3">A5X3R13</strain>
    </source>
</reference>
<name>A0AA46YKF6_9ACTN</name>
<dbReference type="Proteomes" id="UP001164390">
    <property type="component" value="Chromosome"/>
</dbReference>
<evidence type="ECO:0000313" key="3">
    <source>
        <dbReference type="EMBL" id="UYM03928.1"/>
    </source>
</evidence>
<dbReference type="RefSeq" id="WP_271632570.1">
    <property type="nucleotide sequence ID" value="NZ_CP094970.1"/>
</dbReference>
<feature type="compositionally biased region" description="Basic and acidic residues" evidence="1">
    <location>
        <begin position="35"/>
        <end position="49"/>
    </location>
</feature>
<keyword evidence="2" id="KW-0732">Signal</keyword>
<gene>
    <name evidence="3" type="ORF">L0C25_15415</name>
</gene>
<evidence type="ECO:0000256" key="1">
    <source>
        <dbReference type="SAM" id="MobiDB-lite"/>
    </source>
</evidence>
<feature type="chain" id="PRO_5041418501" evidence="2">
    <location>
        <begin position="20"/>
        <end position="49"/>
    </location>
</feature>
<feature type="region of interest" description="Disordered" evidence="1">
    <location>
        <begin position="26"/>
        <end position="49"/>
    </location>
</feature>
<organism evidence="3 4">
    <name type="scientific">Solicola gregarius</name>
    <dbReference type="NCBI Taxonomy" id="2908642"/>
    <lineage>
        <taxon>Bacteria</taxon>
        <taxon>Bacillati</taxon>
        <taxon>Actinomycetota</taxon>
        <taxon>Actinomycetes</taxon>
        <taxon>Propionibacteriales</taxon>
        <taxon>Nocardioidaceae</taxon>
        <taxon>Solicola</taxon>
    </lineage>
</organism>
<sequence>MPKNRLVLGVVPVAAAALAAGLLAPASNADAPPATEREHQGDRLSRLVG</sequence>
<evidence type="ECO:0000256" key="2">
    <source>
        <dbReference type="SAM" id="SignalP"/>
    </source>
</evidence>